<gene>
    <name evidence="2" type="ORF">MIND_00474400</name>
</gene>
<reference evidence="2" key="1">
    <citation type="submission" date="2020-05" db="EMBL/GenBank/DDBJ databases">
        <title>Mycena genomes resolve the evolution of fungal bioluminescence.</title>
        <authorList>
            <person name="Tsai I.J."/>
        </authorList>
    </citation>
    <scope>NUCLEOTIDE SEQUENCE</scope>
    <source>
        <strain evidence="2">171206Taipei</strain>
    </source>
</reference>
<keyword evidence="1" id="KW-0732">Signal</keyword>
<name>A0A8H6SXA2_9AGAR</name>
<dbReference type="RefSeq" id="XP_037221844.1">
    <property type="nucleotide sequence ID" value="XM_037361552.1"/>
</dbReference>
<dbReference type="GeneID" id="59344068"/>
<evidence type="ECO:0000313" key="2">
    <source>
        <dbReference type="EMBL" id="KAF7306825.1"/>
    </source>
</evidence>
<organism evidence="2 3">
    <name type="scientific">Mycena indigotica</name>
    <dbReference type="NCBI Taxonomy" id="2126181"/>
    <lineage>
        <taxon>Eukaryota</taxon>
        <taxon>Fungi</taxon>
        <taxon>Dikarya</taxon>
        <taxon>Basidiomycota</taxon>
        <taxon>Agaricomycotina</taxon>
        <taxon>Agaricomycetes</taxon>
        <taxon>Agaricomycetidae</taxon>
        <taxon>Agaricales</taxon>
        <taxon>Marasmiineae</taxon>
        <taxon>Mycenaceae</taxon>
        <taxon>Mycena</taxon>
    </lineage>
</organism>
<evidence type="ECO:0000313" key="3">
    <source>
        <dbReference type="Proteomes" id="UP000636479"/>
    </source>
</evidence>
<evidence type="ECO:0000256" key="1">
    <source>
        <dbReference type="SAM" id="SignalP"/>
    </source>
</evidence>
<accession>A0A8H6SXA2</accession>
<dbReference type="EMBL" id="JACAZF010000004">
    <property type="protein sequence ID" value="KAF7306825.1"/>
    <property type="molecule type" value="Genomic_DNA"/>
</dbReference>
<dbReference type="OrthoDB" id="4095724at2759"/>
<feature type="signal peptide" evidence="1">
    <location>
        <begin position="1"/>
        <end position="19"/>
    </location>
</feature>
<dbReference type="Proteomes" id="UP000636479">
    <property type="component" value="Unassembled WGS sequence"/>
</dbReference>
<feature type="chain" id="PRO_5034232160" evidence="1">
    <location>
        <begin position="20"/>
        <end position="157"/>
    </location>
</feature>
<protein>
    <submittedName>
        <fullName evidence="2">Uncharacterized protein</fullName>
    </submittedName>
</protein>
<comment type="caution">
    <text evidence="2">The sequence shown here is derived from an EMBL/GenBank/DDBJ whole genome shotgun (WGS) entry which is preliminary data.</text>
</comment>
<sequence>MFVTRPIVAILSVVAVANGAPQLASIFDTLTSGAVSVATQVGGGAASVATQVGGGAASIATQLGSDFTSVGGGVFKGVTSVGGRAVTVITSAGGEGFTLATDGAGRVTTFAGQVYTAAVVGNGTANAAVYATPISPSLAVGLLTVLASTCLGVVITI</sequence>
<dbReference type="AlphaFoldDB" id="A0A8H6SXA2"/>
<keyword evidence="3" id="KW-1185">Reference proteome</keyword>
<proteinExistence type="predicted"/>